<feature type="domain" description="Helicase ATP-binding" evidence="19">
    <location>
        <begin position="29"/>
        <end position="198"/>
    </location>
</feature>
<dbReference type="SMART" id="SM00341">
    <property type="entry name" value="HRDC"/>
    <property type="match status" value="1"/>
</dbReference>
<dbReference type="Pfam" id="PF00271">
    <property type="entry name" value="Helicase_C"/>
    <property type="match status" value="1"/>
</dbReference>
<feature type="domain" description="Helicase C-terminal" evidence="20">
    <location>
        <begin position="221"/>
        <end position="367"/>
    </location>
</feature>
<dbReference type="Gene3D" id="3.40.50.300">
    <property type="entry name" value="P-loop containing nucleotide triphosphate hydrolases"/>
    <property type="match status" value="2"/>
</dbReference>
<dbReference type="PANTHER" id="PTHR13710">
    <property type="entry name" value="DNA HELICASE RECQ FAMILY MEMBER"/>
    <property type="match status" value="1"/>
</dbReference>
<comment type="cofactor">
    <cofactor evidence="2">
        <name>Zn(2+)</name>
        <dbReference type="ChEBI" id="CHEBI:29105"/>
    </cofactor>
</comment>
<dbReference type="Pfam" id="PF09382">
    <property type="entry name" value="RQC"/>
    <property type="match status" value="1"/>
</dbReference>
<keyword evidence="8 21" id="KW-0347">Helicase</keyword>
<evidence type="ECO:0000256" key="9">
    <source>
        <dbReference type="ARBA" id="ARBA00022840"/>
    </source>
</evidence>
<dbReference type="GO" id="GO:0005737">
    <property type="term" value="C:cytoplasm"/>
    <property type="evidence" value="ECO:0007669"/>
    <property type="project" value="TreeGrafter"/>
</dbReference>
<evidence type="ECO:0000256" key="3">
    <source>
        <dbReference type="ARBA" id="ARBA00005446"/>
    </source>
</evidence>
<dbReference type="InterPro" id="IPR032284">
    <property type="entry name" value="RecQ_Zn-bd"/>
</dbReference>
<dbReference type="EMBL" id="SDPW01000001">
    <property type="protein sequence ID" value="RXZ54467.1"/>
    <property type="molecule type" value="Genomic_DNA"/>
</dbReference>
<dbReference type="Gene3D" id="1.10.150.80">
    <property type="entry name" value="HRDC domain"/>
    <property type="match status" value="1"/>
</dbReference>
<dbReference type="InterPro" id="IPR011545">
    <property type="entry name" value="DEAD/DEAH_box_helicase_dom"/>
</dbReference>
<feature type="domain" description="HRDC" evidence="18">
    <location>
        <begin position="585"/>
        <end position="663"/>
    </location>
</feature>
<dbReference type="InterPro" id="IPR014001">
    <property type="entry name" value="Helicase_ATP-bd"/>
</dbReference>
<dbReference type="InterPro" id="IPR018982">
    <property type="entry name" value="RQC_domain"/>
</dbReference>
<dbReference type="PANTHER" id="PTHR13710:SF105">
    <property type="entry name" value="ATP-DEPENDENT DNA HELICASE Q1"/>
    <property type="match status" value="1"/>
</dbReference>
<dbReference type="GO" id="GO:0046872">
    <property type="term" value="F:metal ion binding"/>
    <property type="evidence" value="ECO:0007669"/>
    <property type="project" value="UniProtKB-KW"/>
</dbReference>
<evidence type="ECO:0000256" key="10">
    <source>
        <dbReference type="ARBA" id="ARBA00023125"/>
    </source>
</evidence>
<dbReference type="CDD" id="cd18794">
    <property type="entry name" value="SF2_C_RecQ"/>
    <property type="match status" value="1"/>
</dbReference>
<evidence type="ECO:0000313" key="21">
    <source>
        <dbReference type="EMBL" id="RXZ54467.1"/>
    </source>
</evidence>
<evidence type="ECO:0000256" key="13">
    <source>
        <dbReference type="ARBA" id="ARBA00034617"/>
    </source>
</evidence>
<evidence type="ECO:0000256" key="1">
    <source>
        <dbReference type="ARBA" id="ARBA00001946"/>
    </source>
</evidence>
<evidence type="ECO:0000256" key="15">
    <source>
        <dbReference type="ARBA" id="ARBA00044535"/>
    </source>
</evidence>
<proteinExistence type="inferred from homology"/>
<evidence type="ECO:0000256" key="14">
    <source>
        <dbReference type="ARBA" id="ARBA00034808"/>
    </source>
</evidence>
<dbReference type="InterPro" id="IPR004589">
    <property type="entry name" value="DNA_helicase_ATP-dep_RecQ"/>
</dbReference>
<dbReference type="GO" id="GO:0006281">
    <property type="term" value="P:DNA repair"/>
    <property type="evidence" value="ECO:0007669"/>
    <property type="project" value="UniProtKB-KW"/>
</dbReference>
<keyword evidence="22" id="KW-1185">Reference proteome</keyword>
<dbReference type="SUPFAM" id="SSF47819">
    <property type="entry name" value="HRDC-like"/>
    <property type="match status" value="1"/>
</dbReference>
<evidence type="ECO:0000256" key="5">
    <source>
        <dbReference type="ARBA" id="ARBA00022741"/>
    </source>
</evidence>
<name>A0A4V1QU23_9ACTN</name>
<evidence type="ECO:0000256" key="4">
    <source>
        <dbReference type="ARBA" id="ARBA00022723"/>
    </source>
</evidence>
<evidence type="ECO:0000256" key="8">
    <source>
        <dbReference type="ARBA" id="ARBA00022806"/>
    </source>
</evidence>
<dbReference type="InterPro" id="IPR036390">
    <property type="entry name" value="WH_DNA-bd_sf"/>
</dbReference>
<keyword evidence="11" id="KW-0234">DNA repair</keyword>
<dbReference type="AlphaFoldDB" id="A0A4V1QU23"/>
<evidence type="ECO:0000256" key="16">
    <source>
        <dbReference type="ARBA" id="ARBA00044550"/>
    </source>
</evidence>
<gene>
    <name evidence="21" type="ORF">ET524_08235</name>
</gene>
<dbReference type="SMART" id="SM00487">
    <property type="entry name" value="DEXDc"/>
    <property type="match status" value="1"/>
</dbReference>
<dbReference type="PROSITE" id="PS51194">
    <property type="entry name" value="HELICASE_CTER"/>
    <property type="match status" value="1"/>
</dbReference>
<dbReference type="Pfam" id="PF00270">
    <property type="entry name" value="DEAD"/>
    <property type="match status" value="1"/>
</dbReference>
<keyword evidence="7 21" id="KW-0378">Hydrolase</keyword>
<feature type="compositionally biased region" description="Gly residues" evidence="17">
    <location>
        <begin position="567"/>
        <end position="579"/>
    </location>
</feature>
<dbReference type="Gene3D" id="1.10.10.10">
    <property type="entry name" value="Winged helix-like DNA-binding domain superfamily/Winged helix DNA-binding domain"/>
    <property type="match status" value="1"/>
</dbReference>
<comment type="cofactor">
    <cofactor evidence="1">
        <name>Mg(2+)</name>
        <dbReference type="ChEBI" id="CHEBI:18420"/>
    </cofactor>
</comment>
<dbReference type="EC" id="5.6.2.4" evidence="14"/>
<dbReference type="GO" id="GO:0030894">
    <property type="term" value="C:replisome"/>
    <property type="evidence" value="ECO:0007669"/>
    <property type="project" value="TreeGrafter"/>
</dbReference>
<evidence type="ECO:0000256" key="7">
    <source>
        <dbReference type="ARBA" id="ARBA00022801"/>
    </source>
</evidence>
<dbReference type="OrthoDB" id="9760034at2"/>
<dbReference type="InterPro" id="IPR044876">
    <property type="entry name" value="HRDC_dom_sf"/>
</dbReference>
<dbReference type="GO" id="GO:0006260">
    <property type="term" value="P:DNA replication"/>
    <property type="evidence" value="ECO:0007669"/>
    <property type="project" value="InterPro"/>
</dbReference>
<dbReference type="FunFam" id="3.40.50.300:FF:000156">
    <property type="entry name" value="ATP-dependent DNA helicase recQ"/>
    <property type="match status" value="1"/>
</dbReference>
<evidence type="ECO:0000259" key="18">
    <source>
        <dbReference type="PROSITE" id="PS50967"/>
    </source>
</evidence>
<dbReference type="GO" id="GO:0006310">
    <property type="term" value="P:DNA recombination"/>
    <property type="evidence" value="ECO:0007669"/>
    <property type="project" value="InterPro"/>
</dbReference>
<dbReference type="GO" id="GO:0043590">
    <property type="term" value="C:bacterial nucleoid"/>
    <property type="evidence" value="ECO:0007669"/>
    <property type="project" value="TreeGrafter"/>
</dbReference>
<dbReference type="Pfam" id="PF00570">
    <property type="entry name" value="HRDC"/>
    <property type="match status" value="1"/>
</dbReference>
<dbReference type="GO" id="GO:0005524">
    <property type="term" value="F:ATP binding"/>
    <property type="evidence" value="ECO:0007669"/>
    <property type="project" value="UniProtKB-KW"/>
</dbReference>
<dbReference type="GO" id="GO:0043138">
    <property type="term" value="F:3'-5' DNA helicase activity"/>
    <property type="evidence" value="ECO:0007669"/>
    <property type="project" value="UniProtKB-EC"/>
</dbReference>
<keyword evidence="6" id="KW-0227">DNA damage</keyword>
<keyword evidence="12" id="KW-0413">Isomerase</keyword>
<accession>A0A4V1QU23</accession>
<keyword evidence="9" id="KW-0067">ATP-binding</keyword>
<sequence>MSVPIEQARLALEMHFGYQDFRPGQLGVVKALLGGKDTLAVMPTGAGKSICYQVPGVVISGVALVISPLVSLMGDQVRSLREADVQAAFLNSTLSASEQARVMERALSGEVDLLYVAPERLDDQRFLEFASRACIPLIAVDEAHCVSQWGQDFRPSYLRIGQFIKQLPKRPAVAAFTATATERVRADIVRLLGLQNPYQIVTGFDRPNLHFSVERLEPSKKLARIMVHAKAHPDDSGVVYCNTRKNVEKVHEALVQAGVRAVRYHAGLSNQERTQNQRAWINDDASVVVATNAFGMGIDKPNVRYVIHYNMPGSIEAYYQEAGRAGRDGLPSECMLYWSDGDLSTCRFFLEQDSGNESMTEEEASMARAARRRMLAAMEGYCLTCDCLRGYMLRYFGDQAVKAPAASENALGATSVVGSTAGSSVSASESTGSSGSPVFTCHNCLNCEGGFTPVDVTAEARAVMRCVKELRGRFGKGVVVDVLRGTNVEKLEQLGLTHAQCFNTVSMSQAQLKEVVELLAAGEYLEITEGQYPLVGYGPRFREAAMPEFRMNMKQVVRQPARQSGGNRLGGHSFGGSGTANGPDAAYDQDLFERLRKLRKQLAIEEGLAPYMVFGDATLRDMCARLPQTDDEFLDVSGVGLKKLEKYGKTFMDEIAAYRNEVQ</sequence>
<dbReference type="InterPro" id="IPR002121">
    <property type="entry name" value="HRDC_dom"/>
</dbReference>
<dbReference type="NCBIfam" id="TIGR00614">
    <property type="entry name" value="recQ_fam"/>
    <property type="match status" value="1"/>
</dbReference>
<organism evidence="21 22">
    <name type="scientific">Senegalimassilia faecalis</name>
    <dbReference type="NCBI Taxonomy" id="2509433"/>
    <lineage>
        <taxon>Bacteria</taxon>
        <taxon>Bacillati</taxon>
        <taxon>Actinomycetota</taxon>
        <taxon>Coriobacteriia</taxon>
        <taxon>Coriobacteriales</taxon>
        <taxon>Coriobacteriaceae</taxon>
        <taxon>Senegalimassilia</taxon>
    </lineage>
</organism>
<keyword evidence="5" id="KW-0547">Nucleotide-binding</keyword>
<dbReference type="SMART" id="SM00956">
    <property type="entry name" value="RQC"/>
    <property type="match status" value="1"/>
</dbReference>
<comment type="similarity">
    <text evidence="3">Belongs to the helicase family. RecQ subfamily.</text>
</comment>
<dbReference type="InterPro" id="IPR027417">
    <property type="entry name" value="P-loop_NTPase"/>
</dbReference>
<evidence type="ECO:0000259" key="20">
    <source>
        <dbReference type="PROSITE" id="PS51194"/>
    </source>
</evidence>
<dbReference type="SMART" id="SM00490">
    <property type="entry name" value="HELICc"/>
    <property type="match status" value="1"/>
</dbReference>
<dbReference type="Pfam" id="PF16124">
    <property type="entry name" value="RecQ_Zn_bind"/>
    <property type="match status" value="1"/>
</dbReference>
<dbReference type="Proteomes" id="UP000293345">
    <property type="component" value="Unassembled WGS sequence"/>
</dbReference>
<reference evidence="21 22" key="1">
    <citation type="submission" date="2019-01" db="EMBL/GenBank/DDBJ databases">
        <title>Senegalimassilia sp. nov. KGMB04484 isolated human feces.</title>
        <authorList>
            <person name="Han K.-I."/>
            <person name="Kim J.-S."/>
            <person name="Lee K.C."/>
            <person name="Suh M.K."/>
            <person name="Eom M.K."/>
            <person name="Lee J.H."/>
            <person name="Park S.-H."/>
            <person name="Kang S.W."/>
            <person name="Park J.-E."/>
            <person name="Oh B.S."/>
            <person name="Yu S.Y."/>
            <person name="Choi S.-H."/>
            <person name="Lee D.H."/>
            <person name="Yoon H."/>
            <person name="Kim B.-Y."/>
            <person name="Lee J.H."/>
            <person name="Lee J.-S."/>
        </authorList>
    </citation>
    <scope>NUCLEOTIDE SEQUENCE [LARGE SCALE GENOMIC DNA]</scope>
    <source>
        <strain evidence="21 22">KGMB04484</strain>
    </source>
</reference>
<keyword evidence="4" id="KW-0479">Metal-binding</keyword>
<evidence type="ECO:0000259" key="19">
    <source>
        <dbReference type="PROSITE" id="PS51192"/>
    </source>
</evidence>
<evidence type="ECO:0000313" key="22">
    <source>
        <dbReference type="Proteomes" id="UP000293345"/>
    </source>
</evidence>
<dbReference type="PROSITE" id="PS51192">
    <property type="entry name" value="HELICASE_ATP_BIND_1"/>
    <property type="match status" value="1"/>
</dbReference>
<dbReference type="RefSeq" id="WP_129424865.1">
    <property type="nucleotide sequence ID" value="NZ_SDPW01000001.1"/>
</dbReference>
<dbReference type="InterPro" id="IPR010997">
    <property type="entry name" value="HRDC-like_sf"/>
</dbReference>
<dbReference type="CDD" id="cd17920">
    <property type="entry name" value="DEXHc_RecQ"/>
    <property type="match status" value="1"/>
</dbReference>
<comment type="catalytic activity">
    <reaction evidence="13">
        <text>Couples ATP hydrolysis with the unwinding of duplex DNA by translocating in the 3'-5' direction.</text>
        <dbReference type="EC" id="5.6.2.4"/>
    </reaction>
</comment>
<dbReference type="FunFam" id="1.10.150.80:FF:000002">
    <property type="entry name" value="ATP-dependent DNA helicase RecQ"/>
    <property type="match status" value="1"/>
</dbReference>
<dbReference type="SUPFAM" id="SSF52540">
    <property type="entry name" value="P-loop containing nucleoside triphosphate hydrolases"/>
    <property type="match status" value="1"/>
</dbReference>
<dbReference type="SUPFAM" id="SSF46785">
    <property type="entry name" value="Winged helix' DNA-binding domain"/>
    <property type="match status" value="1"/>
</dbReference>
<dbReference type="GO" id="GO:0009378">
    <property type="term" value="F:four-way junction helicase activity"/>
    <property type="evidence" value="ECO:0007669"/>
    <property type="project" value="TreeGrafter"/>
</dbReference>
<dbReference type="FunFam" id="3.40.50.300:FF:001389">
    <property type="entry name" value="ATP-dependent DNA helicase RecQ"/>
    <property type="match status" value="1"/>
</dbReference>
<dbReference type="InterPro" id="IPR036388">
    <property type="entry name" value="WH-like_DNA-bd_sf"/>
</dbReference>
<dbReference type="GO" id="GO:0003677">
    <property type="term" value="F:DNA binding"/>
    <property type="evidence" value="ECO:0007669"/>
    <property type="project" value="UniProtKB-KW"/>
</dbReference>
<dbReference type="PROSITE" id="PS50967">
    <property type="entry name" value="HRDC"/>
    <property type="match status" value="1"/>
</dbReference>
<evidence type="ECO:0000256" key="2">
    <source>
        <dbReference type="ARBA" id="ARBA00001947"/>
    </source>
</evidence>
<keyword evidence="10" id="KW-0238">DNA-binding</keyword>
<dbReference type="InterPro" id="IPR001650">
    <property type="entry name" value="Helicase_C-like"/>
</dbReference>
<evidence type="ECO:0000256" key="12">
    <source>
        <dbReference type="ARBA" id="ARBA00023235"/>
    </source>
</evidence>
<evidence type="ECO:0000256" key="6">
    <source>
        <dbReference type="ARBA" id="ARBA00022763"/>
    </source>
</evidence>
<evidence type="ECO:0000256" key="11">
    <source>
        <dbReference type="ARBA" id="ARBA00023204"/>
    </source>
</evidence>
<evidence type="ECO:0000256" key="17">
    <source>
        <dbReference type="SAM" id="MobiDB-lite"/>
    </source>
</evidence>
<comment type="caution">
    <text evidence="21">The sequence shown here is derived from an EMBL/GenBank/DDBJ whole genome shotgun (WGS) entry which is preliminary data.</text>
</comment>
<dbReference type="GO" id="GO:0016787">
    <property type="term" value="F:hydrolase activity"/>
    <property type="evidence" value="ECO:0007669"/>
    <property type="project" value="UniProtKB-KW"/>
</dbReference>
<protein>
    <recommendedName>
        <fullName evidence="15">ATP-dependent DNA helicase RecQ</fullName>
        <ecNumber evidence="14">5.6.2.4</ecNumber>
    </recommendedName>
    <alternativeName>
        <fullName evidence="16">DNA 3'-5' helicase RecQ</fullName>
    </alternativeName>
</protein>
<feature type="region of interest" description="Disordered" evidence="17">
    <location>
        <begin position="560"/>
        <end position="582"/>
    </location>
</feature>